<comment type="subcellular location">
    <subcellularLocation>
        <location evidence="1">Nucleus</location>
    </subcellularLocation>
</comment>
<dbReference type="InterPro" id="IPR045255">
    <property type="entry name" value="RanBP1-like"/>
</dbReference>
<reference evidence="5" key="2">
    <citation type="submission" date="2023-05" db="EMBL/GenBank/DDBJ databases">
        <authorList>
            <person name="Fouks B."/>
        </authorList>
    </citation>
    <scope>NUCLEOTIDE SEQUENCE</scope>
    <source>
        <strain evidence="5">Stay&amp;Tobe</strain>
        <tissue evidence="5">Testes</tissue>
    </source>
</reference>
<evidence type="ECO:0000313" key="6">
    <source>
        <dbReference type="Proteomes" id="UP001233999"/>
    </source>
</evidence>
<feature type="non-terminal residue" evidence="5">
    <location>
        <position position="1"/>
    </location>
</feature>
<dbReference type="AlphaFoldDB" id="A0AAD7ZDP0"/>
<feature type="compositionally biased region" description="Basic and acidic residues" evidence="3">
    <location>
        <begin position="383"/>
        <end position="396"/>
    </location>
</feature>
<feature type="compositionally biased region" description="Low complexity" evidence="3">
    <location>
        <begin position="372"/>
        <end position="382"/>
    </location>
</feature>
<dbReference type="Gene3D" id="2.30.29.30">
    <property type="entry name" value="Pleckstrin-homology domain (PH domain)/Phosphotyrosine-binding domain (PTB)"/>
    <property type="match status" value="1"/>
</dbReference>
<feature type="region of interest" description="Disordered" evidence="3">
    <location>
        <begin position="222"/>
        <end position="260"/>
    </location>
</feature>
<evidence type="ECO:0000313" key="5">
    <source>
        <dbReference type="EMBL" id="KAJ9578445.1"/>
    </source>
</evidence>
<dbReference type="PROSITE" id="PS50196">
    <property type="entry name" value="RANBD1"/>
    <property type="match status" value="1"/>
</dbReference>
<dbReference type="InterPro" id="IPR000156">
    <property type="entry name" value="Ran_bind_dom"/>
</dbReference>
<feature type="region of interest" description="Disordered" evidence="3">
    <location>
        <begin position="367"/>
        <end position="396"/>
    </location>
</feature>
<feature type="compositionally biased region" description="Polar residues" evidence="3">
    <location>
        <begin position="535"/>
        <end position="557"/>
    </location>
</feature>
<dbReference type="GO" id="GO:0005634">
    <property type="term" value="C:nucleus"/>
    <property type="evidence" value="ECO:0007669"/>
    <property type="project" value="UniProtKB-SubCell"/>
</dbReference>
<keyword evidence="2" id="KW-0539">Nucleus</keyword>
<dbReference type="EMBL" id="JASPKZ010008878">
    <property type="protein sequence ID" value="KAJ9578445.1"/>
    <property type="molecule type" value="Genomic_DNA"/>
</dbReference>
<evidence type="ECO:0000259" key="4">
    <source>
        <dbReference type="PROSITE" id="PS50196"/>
    </source>
</evidence>
<gene>
    <name evidence="5" type="ORF">L9F63_005315</name>
</gene>
<protein>
    <recommendedName>
        <fullName evidence="4">RanBD1 domain-containing protein</fullName>
    </recommendedName>
</protein>
<feature type="compositionally biased region" description="Low complexity" evidence="3">
    <location>
        <begin position="235"/>
        <end position="260"/>
    </location>
</feature>
<dbReference type="SUPFAM" id="SSF50729">
    <property type="entry name" value="PH domain-like"/>
    <property type="match status" value="1"/>
</dbReference>
<name>A0AAD7ZDP0_DIPPU</name>
<organism evidence="5 6">
    <name type="scientific">Diploptera punctata</name>
    <name type="common">Pacific beetle cockroach</name>
    <dbReference type="NCBI Taxonomy" id="6984"/>
    <lineage>
        <taxon>Eukaryota</taxon>
        <taxon>Metazoa</taxon>
        <taxon>Ecdysozoa</taxon>
        <taxon>Arthropoda</taxon>
        <taxon>Hexapoda</taxon>
        <taxon>Insecta</taxon>
        <taxon>Pterygota</taxon>
        <taxon>Neoptera</taxon>
        <taxon>Polyneoptera</taxon>
        <taxon>Dictyoptera</taxon>
        <taxon>Blattodea</taxon>
        <taxon>Blaberoidea</taxon>
        <taxon>Blaberidae</taxon>
        <taxon>Diplopterinae</taxon>
        <taxon>Diploptera</taxon>
    </lineage>
</organism>
<feature type="region of interest" description="Disordered" evidence="3">
    <location>
        <begin position="534"/>
        <end position="583"/>
    </location>
</feature>
<dbReference type="CDD" id="cd13180">
    <property type="entry name" value="RanBD_RanBP3"/>
    <property type="match status" value="1"/>
</dbReference>
<comment type="caution">
    <text evidence="5">The sequence shown here is derived from an EMBL/GenBank/DDBJ whole genome shotgun (WGS) entry which is preliminary data.</text>
</comment>
<dbReference type="GO" id="GO:0006611">
    <property type="term" value="P:protein export from nucleus"/>
    <property type="evidence" value="ECO:0007669"/>
    <property type="project" value="TreeGrafter"/>
</dbReference>
<sequence length="583" mass="62547">MFVEDCCRTICLFCNEFRICFVDIAFLMDGQPEKANDLQEGSQSHQSSIKMKVDVPEESASCNKEVNRTPYSPFAQGFPSSRPAFGASGKLATFESFSKLPSVVFLKNFIIKLATFGSSPKLNSATSSSFGSLSSPKPVFLRPSQLAVGNNDSPQQATSCSTFPLKPASLGNPFARVSLKNCIMNGNIIGGDSNENPGVIISHVPMFKNMRALKILPVNEDKSDKTEEVSKTLSDDVASAGSGSSINIESNSDNSSSCTSQITSKSIMSAPKFVPLGTPFDSSSSGSIPSSNVTAASTSSTTATGFIFGQNLHERVATGESMTSETSGGITRASETAGTSRNVYSLCASATTNGTSEMLFTSVIKKDHNESNHNSSSSGNIESGEKPSKSLSEAAREYEEARAVKRKYEEVQVITGEEDEANVLQMNCKLFAFDKAGGTWVERGRGTLRLNDKDSGPGGGVQSRVVIRTTGSLRVVLNTKIWAGMSVDRPSPKSVRLTAMDNSGQIKVFLLKSSPKETEQLHKSLEYRVHLAQRASASQNQTQNETKTSDNDLTSHSLPPEPCSKKRLSEDTTPTPGRIQLCK</sequence>
<reference evidence="5" key="1">
    <citation type="journal article" date="2023" name="IScience">
        <title>Live-bearing cockroach genome reveals convergent evolutionary mechanisms linked to viviparity in insects and beyond.</title>
        <authorList>
            <person name="Fouks B."/>
            <person name="Harrison M.C."/>
            <person name="Mikhailova A.A."/>
            <person name="Marchal E."/>
            <person name="English S."/>
            <person name="Carruthers M."/>
            <person name="Jennings E.C."/>
            <person name="Chiamaka E.L."/>
            <person name="Frigard R.A."/>
            <person name="Pippel M."/>
            <person name="Attardo G.M."/>
            <person name="Benoit J.B."/>
            <person name="Bornberg-Bauer E."/>
            <person name="Tobe S.S."/>
        </authorList>
    </citation>
    <scope>NUCLEOTIDE SEQUENCE</scope>
    <source>
        <strain evidence="5">Stay&amp;Tobe</strain>
    </source>
</reference>
<accession>A0AAD7ZDP0</accession>
<evidence type="ECO:0000256" key="1">
    <source>
        <dbReference type="ARBA" id="ARBA00004123"/>
    </source>
</evidence>
<dbReference type="Proteomes" id="UP001233999">
    <property type="component" value="Unassembled WGS sequence"/>
</dbReference>
<dbReference type="SMART" id="SM00160">
    <property type="entry name" value="RanBD"/>
    <property type="match status" value="1"/>
</dbReference>
<evidence type="ECO:0000256" key="3">
    <source>
        <dbReference type="SAM" id="MobiDB-lite"/>
    </source>
</evidence>
<keyword evidence="6" id="KW-1185">Reference proteome</keyword>
<feature type="compositionally biased region" description="Basic and acidic residues" evidence="3">
    <location>
        <begin position="222"/>
        <end position="234"/>
    </location>
</feature>
<proteinExistence type="predicted"/>
<evidence type="ECO:0000256" key="2">
    <source>
        <dbReference type="ARBA" id="ARBA00023242"/>
    </source>
</evidence>
<dbReference type="Pfam" id="PF00638">
    <property type="entry name" value="Ran_BP1"/>
    <property type="match status" value="1"/>
</dbReference>
<dbReference type="PANTHER" id="PTHR23138:SF142">
    <property type="entry name" value="RAN-BINDING PROTEIN 3B-RELATED"/>
    <property type="match status" value="1"/>
</dbReference>
<feature type="domain" description="RanBD1" evidence="4">
    <location>
        <begin position="397"/>
        <end position="488"/>
    </location>
</feature>
<dbReference type="PANTHER" id="PTHR23138">
    <property type="entry name" value="RAN BINDING PROTEIN"/>
    <property type="match status" value="1"/>
</dbReference>
<dbReference type="InterPro" id="IPR011993">
    <property type="entry name" value="PH-like_dom_sf"/>
</dbReference>